<evidence type="ECO:0000313" key="2">
    <source>
        <dbReference type="EMBL" id="SDU08011.1"/>
    </source>
</evidence>
<gene>
    <name evidence="2" type="ORF">SAMN05216296_1655</name>
</gene>
<organism evidence="2 3">
    <name type="scientific">Pseudomonas pohangensis</name>
    <dbReference type="NCBI Taxonomy" id="364197"/>
    <lineage>
        <taxon>Bacteria</taxon>
        <taxon>Pseudomonadati</taxon>
        <taxon>Pseudomonadota</taxon>
        <taxon>Gammaproteobacteria</taxon>
        <taxon>Pseudomonadales</taxon>
        <taxon>Pseudomonadaceae</taxon>
        <taxon>Pseudomonas</taxon>
    </lineage>
</organism>
<accession>A0A1H2FL07</accession>
<feature type="compositionally biased region" description="Polar residues" evidence="1">
    <location>
        <begin position="145"/>
        <end position="159"/>
    </location>
</feature>
<evidence type="ECO:0000313" key="3">
    <source>
        <dbReference type="Proteomes" id="UP000243232"/>
    </source>
</evidence>
<protein>
    <submittedName>
        <fullName evidence="2">Uncharacterized protein</fullName>
    </submittedName>
</protein>
<dbReference type="EMBL" id="LT629785">
    <property type="protein sequence ID" value="SDU08011.1"/>
    <property type="molecule type" value="Genomic_DNA"/>
</dbReference>
<dbReference type="InterPro" id="IPR047725">
    <property type="entry name" value="AlgP_N"/>
</dbReference>
<sequence length="159" mass="18118">MSERKKVLPTPIHLLHALSLDVVARLERACSKAIAETESMAGKLDKECEKVQEKLLSSRQHLQEATVKGKNRSRARSRQRVDELEQRLYSLKERRAQTWQQLASLKRDTEESLSLLEGVRAVREAAGKILSRRQSRRSAPRVTVAGNSANRLRQQSQSH</sequence>
<proteinExistence type="predicted"/>
<name>A0A1H2FL07_9PSED</name>
<dbReference type="RefSeq" id="WP_090194086.1">
    <property type="nucleotide sequence ID" value="NZ_LT629785.1"/>
</dbReference>
<feature type="region of interest" description="Disordered" evidence="1">
    <location>
        <begin position="131"/>
        <end position="159"/>
    </location>
</feature>
<dbReference type="Proteomes" id="UP000243232">
    <property type="component" value="Chromosome I"/>
</dbReference>
<dbReference type="OrthoDB" id="7033769at2"/>
<keyword evidence="3" id="KW-1185">Reference proteome</keyword>
<feature type="region of interest" description="Disordered" evidence="1">
    <location>
        <begin position="60"/>
        <end position="79"/>
    </location>
</feature>
<dbReference type="NCBIfam" id="NF038178">
    <property type="entry name" value="AlgP_Nterm"/>
    <property type="match status" value="1"/>
</dbReference>
<dbReference type="AlphaFoldDB" id="A0A1H2FL07"/>
<reference evidence="3" key="1">
    <citation type="submission" date="2016-10" db="EMBL/GenBank/DDBJ databases">
        <authorList>
            <person name="Varghese N."/>
            <person name="Submissions S."/>
        </authorList>
    </citation>
    <scope>NUCLEOTIDE SEQUENCE [LARGE SCALE GENOMIC DNA]</scope>
    <source>
        <strain evidence="3">DSM 17875</strain>
    </source>
</reference>
<dbReference type="STRING" id="364197.SAMN05216296_1655"/>
<evidence type="ECO:0000256" key="1">
    <source>
        <dbReference type="SAM" id="MobiDB-lite"/>
    </source>
</evidence>
<feature type="compositionally biased region" description="Basic residues" evidence="1">
    <location>
        <begin position="69"/>
        <end position="78"/>
    </location>
</feature>